<evidence type="ECO:0000313" key="2">
    <source>
        <dbReference type="Proteomes" id="UP000019482"/>
    </source>
</evidence>
<sequence length="122" mass="14058">MNRLREGLKYKDWNCYLDVGLYTQSDNKNIALTLIDTEDGSVVARITVNPEESFPQTHACIKDYSENDGMLDFVEKNNIVVIDDTAKIFLTRSGQVAPCLRIADDIYQEYLKILDRYKKESL</sequence>
<gene>
    <name evidence="1" type="ORF">CTDIVETGP_1583</name>
</gene>
<name>W6N4N2_CLOTY</name>
<comment type="caution">
    <text evidence="1">The sequence shown here is derived from an EMBL/GenBank/DDBJ whole genome shotgun (WGS) entry which is preliminary data.</text>
</comment>
<reference evidence="1 2" key="1">
    <citation type="journal article" date="2015" name="Genome Announc.">
        <title>Draft Genome Sequence of Clostridium tyrobutyricum Strain DIVETGP, Isolated from Cow's Milk for Grana Padano Production.</title>
        <authorList>
            <person name="Soggiu A."/>
            <person name="Piras C."/>
            <person name="Gaiarsa S."/>
            <person name="Sassera D."/>
            <person name="Roncada P."/>
            <person name="Bendixen E."/>
            <person name="Brasca M."/>
            <person name="Bonizzi L."/>
        </authorList>
    </citation>
    <scope>NUCLEOTIDE SEQUENCE [LARGE SCALE GENOMIC DNA]</scope>
    <source>
        <strain evidence="1 2">DIVETGP</strain>
    </source>
</reference>
<proteinExistence type="predicted"/>
<protein>
    <submittedName>
        <fullName evidence="1">Uncharacterized protein</fullName>
    </submittedName>
</protein>
<dbReference type="AlphaFoldDB" id="W6N4N2"/>
<dbReference type="Proteomes" id="UP000019482">
    <property type="component" value="Unassembled WGS sequence"/>
</dbReference>
<dbReference type="EMBL" id="CBXI010000024">
    <property type="protein sequence ID" value="CDL91513.1"/>
    <property type="molecule type" value="Genomic_DNA"/>
</dbReference>
<organism evidence="1 2">
    <name type="scientific">Clostridium tyrobutyricum DIVETGP</name>
    <dbReference type="NCBI Taxonomy" id="1408889"/>
    <lineage>
        <taxon>Bacteria</taxon>
        <taxon>Bacillati</taxon>
        <taxon>Bacillota</taxon>
        <taxon>Clostridia</taxon>
        <taxon>Eubacteriales</taxon>
        <taxon>Clostridiaceae</taxon>
        <taxon>Clostridium</taxon>
    </lineage>
</organism>
<accession>W6N4N2</accession>
<dbReference type="GeneID" id="29419529"/>
<dbReference type="RefSeq" id="WP_017895745.1">
    <property type="nucleotide sequence ID" value="NZ_CBXI010000024.1"/>
</dbReference>
<evidence type="ECO:0000313" key="1">
    <source>
        <dbReference type="EMBL" id="CDL91513.1"/>
    </source>
</evidence>
<keyword evidence="2" id="KW-1185">Reference proteome</keyword>